<dbReference type="AlphaFoldDB" id="A0A6A5U8W6"/>
<feature type="transmembrane region" description="Helical" evidence="9">
    <location>
        <begin position="166"/>
        <end position="190"/>
    </location>
</feature>
<keyword evidence="7 9" id="KW-1133">Transmembrane helix</keyword>
<sequence>MASVRQLSGFTFANNADAESLLSRNFRDLIELSRLYHPAPILLIYFPHLYGILYASIRQYISYETIFLRSCALLVGSVFFSNAAHIWNDIVDEPLDAQTPRTRTRPIPRGAVSKKRAALLCITQAILATLAFSFFPLPNSVVYAIPNIIATTYYPWSKRHMDYPQFVLGFCIAYGVAIGALIMGMAPFTLQNGGVVVQPEVLCLFLAVLFWTVIFDTVYAHLDVDSDVKIGIRSTAVRFRGCAKWFLAVQLVCMIYALVLLGVWGNMSVAYYVFAVGGSLLSLGLLIYCVDLESSQSCWWWFGTGFWYTGGAILIGLLVEYILA</sequence>
<keyword evidence="11" id="KW-1185">Reference proteome</keyword>
<evidence type="ECO:0000256" key="6">
    <source>
        <dbReference type="ARBA" id="ARBA00022692"/>
    </source>
</evidence>
<dbReference type="GO" id="GO:0008412">
    <property type="term" value="F:4-hydroxybenzoate polyprenyltransferase activity"/>
    <property type="evidence" value="ECO:0007669"/>
    <property type="project" value="TreeGrafter"/>
</dbReference>
<dbReference type="InterPro" id="IPR039653">
    <property type="entry name" value="Prenyltransferase"/>
</dbReference>
<evidence type="ECO:0000256" key="3">
    <source>
        <dbReference type="ARBA" id="ARBA00005179"/>
    </source>
</evidence>
<keyword evidence="5 10" id="KW-0808">Transferase</keyword>
<evidence type="ECO:0000256" key="8">
    <source>
        <dbReference type="ARBA" id="ARBA00023136"/>
    </source>
</evidence>
<dbReference type="CDD" id="cd13959">
    <property type="entry name" value="PT_UbiA_COQ2"/>
    <property type="match status" value="1"/>
</dbReference>
<evidence type="ECO:0000256" key="1">
    <source>
        <dbReference type="ARBA" id="ARBA00001946"/>
    </source>
</evidence>
<dbReference type="Gene3D" id="1.20.120.1780">
    <property type="entry name" value="UbiA prenyltransferase"/>
    <property type="match status" value="1"/>
</dbReference>
<feature type="transmembrane region" description="Helical" evidence="9">
    <location>
        <begin position="299"/>
        <end position="323"/>
    </location>
</feature>
<feature type="transmembrane region" description="Helical" evidence="9">
    <location>
        <begin position="117"/>
        <end position="145"/>
    </location>
</feature>
<dbReference type="GO" id="GO:0006744">
    <property type="term" value="P:ubiquinone biosynthetic process"/>
    <property type="evidence" value="ECO:0007669"/>
    <property type="project" value="TreeGrafter"/>
</dbReference>
<evidence type="ECO:0000256" key="5">
    <source>
        <dbReference type="ARBA" id="ARBA00022679"/>
    </source>
</evidence>
<dbReference type="PANTHER" id="PTHR11048">
    <property type="entry name" value="PRENYLTRANSFERASES"/>
    <property type="match status" value="1"/>
</dbReference>
<accession>A0A6A5U8W6</accession>
<evidence type="ECO:0000256" key="9">
    <source>
        <dbReference type="SAM" id="Phobius"/>
    </source>
</evidence>
<keyword evidence="8 9" id="KW-0472">Membrane</keyword>
<dbReference type="GO" id="GO:0005743">
    <property type="term" value="C:mitochondrial inner membrane"/>
    <property type="evidence" value="ECO:0007669"/>
    <property type="project" value="TreeGrafter"/>
</dbReference>
<dbReference type="Proteomes" id="UP000800035">
    <property type="component" value="Unassembled WGS sequence"/>
</dbReference>
<evidence type="ECO:0000313" key="11">
    <source>
        <dbReference type="Proteomes" id="UP000800035"/>
    </source>
</evidence>
<dbReference type="PANTHER" id="PTHR11048:SF28">
    <property type="entry name" value="4-HYDROXYBENZOATE POLYPRENYLTRANSFERASE, MITOCHONDRIAL"/>
    <property type="match status" value="1"/>
</dbReference>
<reference evidence="10" key="1">
    <citation type="journal article" date="2020" name="Stud. Mycol.">
        <title>101 Dothideomycetes genomes: a test case for predicting lifestyles and emergence of pathogens.</title>
        <authorList>
            <person name="Haridas S."/>
            <person name="Albert R."/>
            <person name="Binder M."/>
            <person name="Bloem J."/>
            <person name="Labutti K."/>
            <person name="Salamov A."/>
            <person name="Andreopoulos B."/>
            <person name="Baker S."/>
            <person name="Barry K."/>
            <person name="Bills G."/>
            <person name="Bluhm B."/>
            <person name="Cannon C."/>
            <person name="Castanera R."/>
            <person name="Culley D."/>
            <person name="Daum C."/>
            <person name="Ezra D."/>
            <person name="Gonzalez J."/>
            <person name="Henrissat B."/>
            <person name="Kuo A."/>
            <person name="Liang C."/>
            <person name="Lipzen A."/>
            <person name="Lutzoni F."/>
            <person name="Magnuson J."/>
            <person name="Mondo S."/>
            <person name="Nolan M."/>
            <person name="Ohm R."/>
            <person name="Pangilinan J."/>
            <person name="Park H.-J."/>
            <person name="Ramirez L."/>
            <person name="Alfaro M."/>
            <person name="Sun H."/>
            <person name="Tritt A."/>
            <person name="Yoshinaga Y."/>
            <person name="Zwiers L.-H."/>
            <person name="Turgeon B."/>
            <person name="Goodwin S."/>
            <person name="Spatafora J."/>
            <person name="Crous P."/>
            <person name="Grigoriev I."/>
        </authorList>
    </citation>
    <scope>NUCLEOTIDE SEQUENCE</scope>
    <source>
        <strain evidence="10">CBS 675.92</strain>
    </source>
</reference>
<organism evidence="10 11">
    <name type="scientific">Byssothecium circinans</name>
    <dbReference type="NCBI Taxonomy" id="147558"/>
    <lineage>
        <taxon>Eukaryota</taxon>
        <taxon>Fungi</taxon>
        <taxon>Dikarya</taxon>
        <taxon>Ascomycota</taxon>
        <taxon>Pezizomycotina</taxon>
        <taxon>Dothideomycetes</taxon>
        <taxon>Pleosporomycetidae</taxon>
        <taxon>Pleosporales</taxon>
        <taxon>Massarineae</taxon>
        <taxon>Massarinaceae</taxon>
        <taxon>Byssothecium</taxon>
    </lineage>
</organism>
<dbReference type="EMBL" id="ML976981">
    <property type="protein sequence ID" value="KAF1961325.1"/>
    <property type="molecule type" value="Genomic_DNA"/>
</dbReference>
<evidence type="ECO:0000256" key="2">
    <source>
        <dbReference type="ARBA" id="ARBA00004141"/>
    </source>
</evidence>
<proteinExistence type="inferred from homology"/>
<evidence type="ECO:0000313" key="10">
    <source>
        <dbReference type="EMBL" id="KAF1961325.1"/>
    </source>
</evidence>
<evidence type="ECO:0000256" key="7">
    <source>
        <dbReference type="ARBA" id="ARBA00022989"/>
    </source>
</evidence>
<protein>
    <submittedName>
        <fullName evidence="10">UbiA prenyltransferase</fullName>
    </submittedName>
</protein>
<keyword evidence="6 9" id="KW-0812">Transmembrane</keyword>
<dbReference type="Pfam" id="PF01040">
    <property type="entry name" value="UbiA"/>
    <property type="match status" value="1"/>
</dbReference>
<name>A0A6A5U8W6_9PLEO</name>
<comment type="similarity">
    <text evidence="4">Belongs to the UbiA prenyltransferase family.</text>
</comment>
<feature type="transmembrane region" description="Helical" evidence="9">
    <location>
        <begin position="66"/>
        <end position="87"/>
    </location>
</feature>
<dbReference type="OrthoDB" id="18170at2759"/>
<comment type="subcellular location">
    <subcellularLocation>
        <location evidence="2">Membrane</location>
        <topology evidence="2">Multi-pass membrane protein</topology>
    </subcellularLocation>
</comment>
<evidence type="ECO:0000256" key="4">
    <source>
        <dbReference type="ARBA" id="ARBA00005985"/>
    </source>
</evidence>
<comment type="pathway">
    <text evidence="3">Secondary metabolite biosynthesis.</text>
</comment>
<gene>
    <name evidence="10" type="ORF">CC80DRAFT_488626</name>
</gene>
<feature type="transmembrane region" description="Helical" evidence="9">
    <location>
        <begin position="270"/>
        <end position="290"/>
    </location>
</feature>
<feature type="transmembrane region" description="Helical" evidence="9">
    <location>
        <begin position="35"/>
        <end position="54"/>
    </location>
</feature>
<dbReference type="InterPro" id="IPR044878">
    <property type="entry name" value="UbiA_sf"/>
</dbReference>
<dbReference type="InterPro" id="IPR000537">
    <property type="entry name" value="UbiA_prenyltransferase"/>
</dbReference>
<feature type="transmembrane region" description="Helical" evidence="9">
    <location>
        <begin position="202"/>
        <end position="222"/>
    </location>
</feature>
<comment type="cofactor">
    <cofactor evidence="1">
        <name>Mg(2+)</name>
        <dbReference type="ChEBI" id="CHEBI:18420"/>
    </cofactor>
</comment>
<dbReference type="Gene3D" id="1.10.357.140">
    <property type="entry name" value="UbiA prenyltransferase"/>
    <property type="match status" value="1"/>
</dbReference>
<dbReference type="FunFam" id="1.20.120.1780:FF:000001">
    <property type="entry name" value="4-hydroxybenzoate octaprenyltransferase"/>
    <property type="match status" value="1"/>
</dbReference>
<feature type="transmembrane region" description="Helical" evidence="9">
    <location>
        <begin position="243"/>
        <end position="264"/>
    </location>
</feature>